<evidence type="ECO:0000313" key="3">
    <source>
        <dbReference type="RefSeq" id="XP_015940018.1"/>
    </source>
</evidence>
<protein>
    <submittedName>
        <fullName evidence="3">Uncharacterized mitochondrial protein AtMg00810-like</fullName>
    </submittedName>
</protein>
<reference evidence="3" key="2">
    <citation type="submission" date="2025-08" db="UniProtKB">
        <authorList>
            <consortium name="RefSeq"/>
        </authorList>
    </citation>
    <scope>IDENTIFICATION</scope>
    <source>
        <tissue evidence="3">Whole plant</tissue>
    </source>
</reference>
<dbReference type="GeneID" id="107465554"/>
<dbReference type="Proteomes" id="UP000515211">
    <property type="component" value="Chromosome 9"/>
</dbReference>
<evidence type="ECO:0000313" key="2">
    <source>
        <dbReference type="Proteomes" id="UP000515211"/>
    </source>
</evidence>
<sequence length="165" mass="18135">MDNAKPMGNPMHSNSKLDKGETEKDVDETRYRGIIGSLMYLTSSRPNIVQSIDDFSAVGYCDVDFASDRVDRRSTSGLCCFLGKSLNVWSTKKQPTVALSTAEAEYIAASSCCSQLMWDETILGRDIVLNNETISDSLKYTDVGPCAYTSVKWDEGVGISYNDAL</sequence>
<organism evidence="2 3">
    <name type="scientific">Arachis duranensis</name>
    <name type="common">Wild peanut</name>
    <dbReference type="NCBI Taxonomy" id="130453"/>
    <lineage>
        <taxon>Eukaryota</taxon>
        <taxon>Viridiplantae</taxon>
        <taxon>Streptophyta</taxon>
        <taxon>Embryophyta</taxon>
        <taxon>Tracheophyta</taxon>
        <taxon>Spermatophyta</taxon>
        <taxon>Magnoliopsida</taxon>
        <taxon>eudicotyledons</taxon>
        <taxon>Gunneridae</taxon>
        <taxon>Pentapetalae</taxon>
        <taxon>rosids</taxon>
        <taxon>fabids</taxon>
        <taxon>Fabales</taxon>
        <taxon>Fabaceae</taxon>
        <taxon>Papilionoideae</taxon>
        <taxon>50 kb inversion clade</taxon>
        <taxon>dalbergioids sensu lato</taxon>
        <taxon>Dalbergieae</taxon>
        <taxon>Pterocarpus clade</taxon>
        <taxon>Arachis</taxon>
    </lineage>
</organism>
<evidence type="ECO:0000256" key="1">
    <source>
        <dbReference type="SAM" id="MobiDB-lite"/>
    </source>
</evidence>
<dbReference type="PANTHER" id="PTHR11439">
    <property type="entry name" value="GAG-POL-RELATED RETROTRANSPOSON"/>
    <property type="match status" value="1"/>
</dbReference>
<keyword evidence="2" id="KW-1185">Reference proteome</keyword>
<feature type="compositionally biased region" description="Basic and acidic residues" evidence="1">
    <location>
        <begin position="15"/>
        <end position="25"/>
    </location>
</feature>
<feature type="region of interest" description="Disordered" evidence="1">
    <location>
        <begin position="1"/>
        <end position="25"/>
    </location>
</feature>
<gene>
    <name evidence="3" type="primary">LOC107465554</name>
</gene>
<dbReference type="KEGG" id="adu:107465554"/>
<proteinExistence type="predicted"/>
<dbReference type="PANTHER" id="PTHR11439:SF483">
    <property type="entry name" value="PEPTIDE SYNTHASE GLIP-LIKE, PUTATIVE (AFU_ORTHOLOGUE AFUA_3G12920)-RELATED"/>
    <property type="match status" value="1"/>
</dbReference>
<dbReference type="CDD" id="cd09272">
    <property type="entry name" value="RNase_HI_RT_Ty1"/>
    <property type="match status" value="1"/>
</dbReference>
<name>A0A6P4C1P6_ARADU</name>
<accession>A0A6P4C1P6</accession>
<dbReference type="AlphaFoldDB" id="A0A6P4C1P6"/>
<reference evidence="2" key="1">
    <citation type="journal article" date="2016" name="Nat. Genet.">
        <title>The genome sequences of Arachis duranensis and Arachis ipaensis, the diploid ancestors of cultivated peanut.</title>
        <authorList>
            <person name="Bertioli D.J."/>
            <person name="Cannon S.B."/>
            <person name="Froenicke L."/>
            <person name="Huang G."/>
            <person name="Farmer A.D."/>
            <person name="Cannon E.K."/>
            <person name="Liu X."/>
            <person name="Gao D."/>
            <person name="Clevenger J."/>
            <person name="Dash S."/>
            <person name="Ren L."/>
            <person name="Moretzsohn M.C."/>
            <person name="Shirasawa K."/>
            <person name="Huang W."/>
            <person name="Vidigal B."/>
            <person name="Abernathy B."/>
            <person name="Chu Y."/>
            <person name="Niederhuth C.E."/>
            <person name="Umale P."/>
            <person name="Araujo A.C."/>
            <person name="Kozik A."/>
            <person name="Kim K.D."/>
            <person name="Burow M.D."/>
            <person name="Varshney R.K."/>
            <person name="Wang X."/>
            <person name="Zhang X."/>
            <person name="Barkley N."/>
            <person name="Guimaraes P.M."/>
            <person name="Isobe S."/>
            <person name="Guo B."/>
            <person name="Liao B."/>
            <person name="Stalker H.T."/>
            <person name="Schmitz R.J."/>
            <person name="Scheffler B.E."/>
            <person name="Leal-Bertioli S.C."/>
            <person name="Xun X."/>
            <person name="Jackson S.A."/>
            <person name="Michelmore R."/>
            <person name="Ozias-Akins P."/>
        </authorList>
    </citation>
    <scope>NUCLEOTIDE SEQUENCE [LARGE SCALE GENOMIC DNA]</scope>
    <source>
        <strain evidence="2">cv. V14167</strain>
    </source>
</reference>
<dbReference type="RefSeq" id="XP_015940018.1">
    <property type="nucleotide sequence ID" value="XM_016084532.1"/>
</dbReference>